<evidence type="ECO:0000259" key="2">
    <source>
        <dbReference type="Pfam" id="PF04945"/>
    </source>
</evidence>
<dbReference type="NCBIfam" id="NF041384">
    <property type="entry name" value="YHS_seleno_dom"/>
    <property type="match status" value="1"/>
</dbReference>
<evidence type="ECO:0000313" key="4">
    <source>
        <dbReference type="Proteomes" id="UP000628710"/>
    </source>
</evidence>
<sequence length="146" mass="16644">MKWLVGVFLVMVSSLSFAQAPIYTGFFSNKALNGYDTVAYFTEHQAVKGKSDFSTEYKGAKWLFASQQHLDLFVAEPEKYAPQYGGYCAWAVAEKNDFASADPNEWAIISGRLFLNYDEEIKARWDKSTAKFIKEGDKNWPNLIKQ</sequence>
<feature type="chain" id="PRO_5037738960" evidence="1">
    <location>
        <begin position="19"/>
        <end position="146"/>
    </location>
</feature>
<reference evidence="3" key="1">
    <citation type="submission" date="2020-12" db="EMBL/GenBank/DDBJ databases">
        <title>Marinomonas arctica sp. nov., a psychrotolerant bacterium isolated from the Arctic.</title>
        <authorList>
            <person name="Zhang Y."/>
        </authorList>
    </citation>
    <scope>NUCLEOTIDE SEQUENCE</scope>
    <source>
        <strain evidence="3">C1424</strain>
    </source>
</reference>
<feature type="signal peptide" evidence="1">
    <location>
        <begin position="1"/>
        <end position="18"/>
    </location>
</feature>
<keyword evidence="4" id="KW-1185">Reference proteome</keyword>
<keyword evidence="1" id="KW-0732">Signal</keyword>
<comment type="caution">
    <text evidence="3">The sequence shown here is derived from an EMBL/GenBank/DDBJ whole genome shotgun (WGS) entry which is preliminary data.</text>
</comment>
<evidence type="ECO:0000313" key="3">
    <source>
        <dbReference type="EMBL" id="MBJ7536225.1"/>
    </source>
</evidence>
<accession>A0A934JRS3</accession>
<dbReference type="Pfam" id="PF04945">
    <property type="entry name" value="YHS"/>
    <property type="match status" value="1"/>
</dbReference>
<dbReference type="Proteomes" id="UP000628710">
    <property type="component" value="Unassembled WGS sequence"/>
</dbReference>
<dbReference type="AlphaFoldDB" id="A0A934JRS3"/>
<feature type="domain" description="YHS" evidence="2">
    <location>
        <begin position="38"/>
        <end position="84"/>
    </location>
</feature>
<dbReference type="InterPro" id="IPR007029">
    <property type="entry name" value="YHS_dom"/>
</dbReference>
<dbReference type="EMBL" id="JAEMNX010000001">
    <property type="protein sequence ID" value="MBJ7536225.1"/>
    <property type="molecule type" value="Genomic_DNA"/>
</dbReference>
<dbReference type="RefSeq" id="WP_199466299.1">
    <property type="nucleotide sequence ID" value="NZ_JAEMNX010000001.1"/>
</dbReference>
<proteinExistence type="predicted"/>
<protein>
    <submittedName>
        <fullName evidence="3">YHS domain-containing protein</fullName>
    </submittedName>
</protein>
<organism evidence="3 4">
    <name type="scientific">Marinomonas transparens</name>
    <dbReference type="NCBI Taxonomy" id="2795388"/>
    <lineage>
        <taxon>Bacteria</taxon>
        <taxon>Pseudomonadati</taxon>
        <taxon>Pseudomonadota</taxon>
        <taxon>Gammaproteobacteria</taxon>
        <taxon>Oceanospirillales</taxon>
        <taxon>Oceanospirillaceae</taxon>
        <taxon>Marinomonas</taxon>
    </lineage>
</organism>
<evidence type="ECO:0000256" key="1">
    <source>
        <dbReference type="SAM" id="SignalP"/>
    </source>
</evidence>
<name>A0A934JRS3_9GAMM</name>
<gene>
    <name evidence="3" type="ORF">I8J31_00880</name>
</gene>